<dbReference type="GO" id="GO:0030160">
    <property type="term" value="F:synaptic receptor adaptor activity"/>
    <property type="evidence" value="ECO:0007669"/>
    <property type="project" value="TreeGrafter"/>
</dbReference>
<feature type="region of interest" description="Disordered" evidence="2">
    <location>
        <begin position="212"/>
        <end position="257"/>
    </location>
</feature>
<dbReference type="GO" id="GO:0035255">
    <property type="term" value="F:ionotropic glutamate receptor binding"/>
    <property type="evidence" value="ECO:0007669"/>
    <property type="project" value="TreeGrafter"/>
</dbReference>
<dbReference type="InterPro" id="IPR051569">
    <property type="entry name" value="SHANK"/>
</dbReference>
<dbReference type="Gene3D" id="3.10.20.90">
    <property type="entry name" value="Phosphatidylinositol 3-kinase Catalytic Subunit, Chain A, domain 1"/>
    <property type="match status" value="1"/>
</dbReference>
<dbReference type="InterPro" id="IPR036770">
    <property type="entry name" value="Ankyrin_rpt-contain_sf"/>
</dbReference>
<evidence type="ECO:0000313" key="3">
    <source>
        <dbReference type="EMBL" id="TPP63190.1"/>
    </source>
</evidence>
<dbReference type="EMBL" id="SUNJ01005943">
    <property type="protein sequence ID" value="TPP63190.1"/>
    <property type="molecule type" value="Genomic_DNA"/>
</dbReference>
<dbReference type="PROSITE" id="PS50088">
    <property type="entry name" value="ANK_REPEAT"/>
    <property type="match status" value="1"/>
</dbReference>
<reference evidence="3 4" key="1">
    <citation type="submission" date="2019-04" db="EMBL/GenBank/DDBJ databases">
        <title>Annotation for the trematode Fasciola gigantica.</title>
        <authorList>
            <person name="Choi Y.-J."/>
        </authorList>
    </citation>
    <scope>NUCLEOTIDE SEQUENCE [LARGE SCALE GENOMIC DNA]</scope>
    <source>
        <strain evidence="3">Uganda_cow_1</strain>
    </source>
</reference>
<dbReference type="InterPro" id="IPR002110">
    <property type="entry name" value="Ankyrin_rpt"/>
</dbReference>
<evidence type="ECO:0000256" key="2">
    <source>
        <dbReference type="SAM" id="MobiDB-lite"/>
    </source>
</evidence>
<feature type="compositionally biased region" description="Acidic residues" evidence="2">
    <location>
        <begin position="216"/>
        <end position="250"/>
    </location>
</feature>
<accession>A0A504Z0P4</accession>
<dbReference type="STRING" id="46835.A0A504Z0P4"/>
<dbReference type="GO" id="GO:0045211">
    <property type="term" value="C:postsynaptic membrane"/>
    <property type="evidence" value="ECO:0007669"/>
    <property type="project" value="TreeGrafter"/>
</dbReference>
<name>A0A504Z0P4_FASGI</name>
<evidence type="ECO:0000256" key="1">
    <source>
        <dbReference type="PROSITE-ProRule" id="PRU00023"/>
    </source>
</evidence>
<dbReference type="AlphaFoldDB" id="A0A504Z0P4"/>
<dbReference type="Pfam" id="PF12796">
    <property type="entry name" value="Ank_2"/>
    <property type="match status" value="1"/>
</dbReference>
<dbReference type="PANTHER" id="PTHR24135">
    <property type="entry name" value="SH3 AND MULTIPLE ANKYRIN REPEAT DOMAINS PROTEIN"/>
    <property type="match status" value="1"/>
</dbReference>
<keyword evidence="1" id="KW-0040">ANK repeat</keyword>
<dbReference type="Proteomes" id="UP000316759">
    <property type="component" value="Unassembled WGS sequence"/>
</dbReference>
<dbReference type="Gene3D" id="1.25.40.20">
    <property type="entry name" value="Ankyrin repeat-containing domain"/>
    <property type="match status" value="1"/>
</dbReference>
<dbReference type="OrthoDB" id="6279202at2759"/>
<protein>
    <submittedName>
        <fullName evidence="3">SH3 and multiple ankyrin repeat domains protein 3</fullName>
    </submittedName>
</protein>
<sequence>MCDSDSGLSISMNGSQNDAPCQSVIFIRLTCPELELESVHNFSPTDVIMDIKMNIINSIEKPLKDKWNYGLFLPPSKGKAGKFLQEDRMLKEYPFDSSVGHLELKYKQRVYRVLKTNVNKLKKIHIKSNLKNFLDCIKSGDVDRVSKWLNKGLDPNFQWKDGGETPLTLAIKSDKPREMIMALVAGGAHLDYRAADTMTPLHRAAALGNYEAIKVDDDDEDDDDDDESDDVDDDDDEDDDDDDDDNDGDEILCIQAT</sequence>
<dbReference type="GO" id="GO:0014069">
    <property type="term" value="C:postsynaptic density"/>
    <property type="evidence" value="ECO:0007669"/>
    <property type="project" value="TreeGrafter"/>
</dbReference>
<evidence type="ECO:0000313" key="4">
    <source>
        <dbReference type="Proteomes" id="UP000316759"/>
    </source>
</evidence>
<dbReference type="GO" id="GO:0043197">
    <property type="term" value="C:dendritic spine"/>
    <property type="evidence" value="ECO:0007669"/>
    <property type="project" value="TreeGrafter"/>
</dbReference>
<comment type="caution">
    <text evidence="3">The sequence shown here is derived from an EMBL/GenBank/DDBJ whole genome shotgun (WGS) entry which is preliminary data.</text>
</comment>
<proteinExistence type="predicted"/>
<gene>
    <name evidence="3" type="ORF">FGIG_01863</name>
</gene>
<dbReference type="CDD" id="cd17091">
    <property type="entry name" value="FERM_F0_SHANK"/>
    <property type="match status" value="1"/>
</dbReference>
<keyword evidence="4" id="KW-1185">Reference proteome</keyword>
<dbReference type="SUPFAM" id="SSF48403">
    <property type="entry name" value="Ankyrin repeat"/>
    <property type="match status" value="1"/>
</dbReference>
<dbReference type="PANTHER" id="PTHR24135:SF28">
    <property type="entry name" value="LD13733P"/>
    <property type="match status" value="1"/>
</dbReference>
<feature type="repeat" description="ANK" evidence="1">
    <location>
        <begin position="162"/>
        <end position="195"/>
    </location>
</feature>
<organism evidence="3 4">
    <name type="scientific">Fasciola gigantica</name>
    <name type="common">Giant liver fluke</name>
    <dbReference type="NCBI Taxonomy" id="46835"/>
    <lineage>
        <taxon>Eukaryota</taxon>
        <taxon>Metazoa</taxon>
        <taxon>Spiralia</taxon>
        <taxon>Lophotrochozoa</taxon>
        <taxon>Platyhelminthes</taxon>
        <taxon>Trematoda</taxon>
        <taxon>Digenea</taxon>
        <taxon>Plagiorchiida</taxon>
        <taxon>Echinostomata</taxon>
        <taxon>Echinostomatoidea</taxon>
        <taxon>Fasciolidae</taxon>
        <taxon>Fasciola</taxon>
    </lineage>
</organism>